<accession>A0A432XDG8</accession>
<name>A0A432XDG8_9GAMM</name>
<dbReference type="InterPro" id="IPR029060">
    <property type="entry name" value="PIN-like_dom_sf"/>
</dbReference>
<dbReference type="SUPFAM" id="SSF88723">
    <property type="entry name" value="PIN domain-like"/>
    <property type="match status" value="1"/>
</dbReference>
<protein>
    <submittedName>
        <fullName evidence="1">DUF4411 domain-containing protein</fullName>
    </submittedName>
</protein>
<dbReference type="AlphaFoldDB" id="A0A432XDG8"/>
<proteinExistence type="predicted"/>
<dbReference type="Proteomes" id="UP000287330">
    <property type="component" value="Unassembled WGS sequence"/>
</dbReference>
<evidence type="ECO:0000313" key="2">
    <source>
        <dbReference type="Proteomes" id="UP000287330"/>
    </source>
</evidence>
<keyword evidence="2" id="KW-1185">Reference proteome</keyword>
<dbReference type="InterPro" id="IPR016541">
    <property type="entry name" value="UCP008505"/>
</dbReference>
<dbReference type="PIRSF" id="PIRSF008505">
    <property type="entry name" value="UCP008505"/>
    <property type="match status" value="1"/>
</dbReference>
<gene>
    <name evidence="1" type="ORF">CWE25_13465</name>
</gene>
<comment type="caution">
    <text evidence="1">The sequence shown here is derived from an EMBL/GenBank/DDBJ whole genome shotgun (WGS) entry which is preliminary data.</text>
</comment>
<dbReference type="Pfam" id="PF14367">
    <property type="entry name" value="DUF4411"/>
    <property type="match status" value="1"/>
</dbReference>
<evidence type="ECO:0000313" key="1">
    <source>
        <dbReference type="EMBL" id="RUO46781.1"/>
    </source>
</evidence>
<dbReference type="OrthoDB" id="338425at2"/>
<dbReference type="EMBL" id="PIPV01000034">
    <property type="protein sequence ID" value="RUO46781.1"/>
    <property type="molecule type" value="Genomic_DNA"/>
</dbReference>
<sequence>MYLLDANTYIQAKNLYYGMDICPAYWDFLDATFLNGDVCSINQVYRELTDGNDELKDWVKERKEHFINNDDDATQTLYTHIAQHLFANDYNANSRDNFLEKADAWIIAKAAAIGATVVSLESLAPQQSKRVKVPNVCNDFGVDCINTFEFLRRVNAKFVVGG</sequence>
<organism evidence="1 2">
    <name type="scientific">Idiomarina fontislapidosi</name>
    <dbReference type="NCBI Taxonomy" id="263723"/>
    <lineage>
        <taxon>Bacteria</taxon>
        <taxon>Pseudomonadati</taxon>
        <taxon>Pseudomonadota</taxon>
        <taxon>Gammaproteobacteria</taxon>
        <taxon>Alteromonadales</taxon>
        <taxon>Idiomarinaceae</taxon>
        <taxon>Idiomarina</taxon>
    </lineage>
</organism>
<reference evidence="2" key="1">
    <citation type="journal article" date="2018" name="Front. Microbiol.">
        <title>Genome-Based Analysis Reveals the Taxonomy and Diversity of the Family Idiomarinaceae.</title>
        <authorList>
            <person name="Liu Y."/>
            <person name="Lai Q."/>
            <person name="Shao Z."/>
        </authorList>
    </citation>
    <scope>NUCLEOTIDE SEQUENCE [LARGE SCALE GENOMIC DNA]</scope>
    <source>
        <strain evidence="2">F23</strain>
    </source>
</reference>
<dbReference type="RefSeq" id="WP_110576580.1">
    <property type="nucleotide sequence ID" value="NZ_PIPV01000034.1"/>
</dbReference>